<evidence type="ECO:0000256" key="1">
    <source>
        <dbReference type="SAM" id="SignalP"/>
    </source>
</evidence>
<evidence type="ECO:0000313" key="3">
    <source>
        <dbReference type="Proteomes" id="UP000694722"/>
    </source>
</evidence>
<keyword evidence="1" id="KW-0732">Signal</keyword>
<feature type="signal peptide" evidence="1">
    <location>
        <begin position="1"/>
        <end position="23"/>
    </location>
</feature>
<reference evidence="2" key="1">
    <citation type="submission" date="2025-08" db="UniProtKB">
        <authorList>
            <consortium name="Ensembl"/>
        </authorList>
    </citation>
    <scope>IDENTIFICATION</scope>
</reference>
<protein>
    <recommendedName>
        <fullName evidence="4">Secreted protein</fullName>
    </recommendedName>
</protein>
<evidence type="ECO:0008006" key="4">
    <source>
        <dbReference type="Google" id="ProtNLM"/>
    </source>
</evidence>
<organism evidence="2 3">
    <name type="scientific">Sus scrofa</name>
    <name type="common">Pig</name>
    <dbReference type="NCBI Taxonomy" id="9823"/>
    <lineage>
        <taxon>Eukaryota</taxon>
        <taxon>Metazoa</taxon>
        <taxon>Chordata</taxon>
        <taxon>Craniata</taxon>
        <taxon>Vertebrata</taxon>
        <taxon>Euteleostomi</taxon>
        <taxon>Mammalia</taxon>
        <taxon>Eutheria</taxon>
        <taxon>Laurasiatheria</taxon>
        <taxon>Artiodactyla</taxon>
        <taxon>Suina</taxon>
        <taxon>Suidae</taxon>
        <taxon>Sus</taxon>
    </lineage>
</organism>
<dbReference type="Ensembl" id="ENSSSCT00040061268.1">
    <property type="protein sequence ID" value="ENSSSCP00040025761.1"/>
    <property type="gene ID" value="ENSSSCG00040045631.1"/>
</dbReference>
<name>A0A8D1KCB2_PIG</name>
<evidence type="ECO:0000313" key="2">
    <source>
        <dbReference type="Ensembl" id="ENSSSCP00040025761.1"/>
    </source>
</evidence>
<dbReference type="Proteomes" id="UP000694722">
    <property type="component" value="Unplaced"/>
</dbReference>
<accession>A0A8D1KCB2</accession>
<feature type="chain" id="PRO_5034613849" description="Secreted protein" evidence="1">
    <location>
        <begin position="24"/>
        <end position="101"/>
    </location>
</feature>
<proteinExistence type="predicted"/>
<dbReference type="AlphaFoldDB" id="A0A8D1KCB2"/>
<sequence>MLILYPATLLNLLISLSSFGVESLGFSMYSIMSSAYSDSFISSLPTWMPFTSSVCLTAGARTSKTMLNSSGESGHPCLIPDLSEKAFNFSPLSITFAVDLS</sequence>